<reference evidence="2 3" key="1">
    <citation type="submission" date="2019-02" db="EMBL/GenBank/DDBJ databases">
        <title>Kribbella capetownensis sp. nov. and Kribbella speibonae sp. nov., isolated from soil.</title>
        <authorList>
            <person name="Curtis S.M."/>
            <person name="Norton I."/>
            <person name="Everest G.J."/>
            <person name="Meyers P.R."/>
        </authorList>
    </citation>
    <scope>NUCLEOTIDE SEQUENCE [LARGE SCALE GENOMIC DNA]</scope>
    <source>
        <strain evidence="2 3">YM53</strain>
    </source>
</reference>
<accession>A0A4R0JPV2</accession>
<feature type="domain" description="AB hydrolase-1" evidence="1">
    <location>
        <begin position="27"/>
        <end position="260"/>
    </location>
</feature>
<dbReference type="AlphaFoldDB" id="A0A4R0JPV2"/>
<evidence type="ECO:0000259" key="1">
    <source>
        <dbReference type="Pfam" id="PF00561"/>
    </source>
</evidence>
<dbReference type="PRINTS" id="PR00111">
    <property type="entry name" value="ABHYDROLASE"/>
</dbReference>
<protein>
    <submittedName>
        <fullName evidence="2">Alpha/beta fold hydrolase</fullName>
    </submittedName>
</protein>
<dbReference type="Pfam" id="PF00561">
    <property type="entry name" value="Abhydrolase_1"/>
    <property type="match status" value="1"/>
</dbReference>
<evidence type="ECO:0000313" key="2">
    <source>
        <dbReference type="EMBL" id="TCC44025.1"/>
    </source>
</evidence>
<dbReference type="OrthoDB" id="9800988at2"/>
<comment type="caution">
    <text evidence="2">The sequence shown here is derived from an EMBL/GenBank/DDBJ whole genome shotgun (WGS) entry which is preliminary data.</text>
</comment>
<dbReference type="GO" id="GO:0016787">
    <property type="term" value="F:hydrolase activity"/>
    <property type="evidence" value="ECO:0007669"/>
    <property type="project" value="UniProtKB-KW"/>
</dbReference>
<dbReference type="SUPFAM" id="SSF53474">
    <property type="entry name" value="alpha/beta-Hydrolases"/>
    <property type="match status" value="1"/>
</dbReference>
<organism evidence="2 3">
    <name type="scientific">Kribbella capetownensis</name>
    <dbReference type="NCBI Taxonomy" id="1572659"/>
    <lineage>
        <taxon>Bacteria</taxon>
        <taxon>Bacillati</taxon>
        <taxon>Actinomycetota</taxon>
        <taxon>Actinomycetes</taxon>
        <taxon>Propionibacteriales</taxon>
        <taxon>Kribbellaceae</taxon>
        <taxon>Kribbella</taxon>
    </lineage>
</organism>
<keyword evidence="3" id="KW-1185">Reference proteome</keyword>
<dbReference type="PANTHER" id="PTHR43433:SF10">
    <property type="entry name" value="AB HYDROLASE-1 DOMAIN-CONTAINING PROTEIN"/>
    <property type="match status" value="1"/>
</dbReference>
<gene>
    <name evidence="2" type="ORF">E0H75_37785</name>
</gene>
<dbReference type="InterPro" id="IPR000073">
    <property type="entry name" value="AB_hydrolase_1"/>
</dbReference>
<keyword evidence="2" id="KW-0378">Hydrolase</keyword>
<sequence length="278" mass="30056">MVDTAFVTAPDGRSIAYAEWGVRDGWPLFVLHGCPGSRYLRHIGGVYERHRVRVITYDLPGYGLSTRRPGHRVVDAAEDVALIADELGIDEFAVLGISAGGPRALAVAARLPERVTRCVTELSPAEYAASDLDFFAGMPDAEVGEWERPAAHDAAWLAEHDFRDLAAWLDGPDPVPELSGELHDMLLQALREGVVNGPGGYIDDLISLSAPWGFTLDEVKAPTRVMAGTEDEGIPRQHTEWLVAGIPDAEPIWSPGGHIADHSGAEERLIGWLAGARS</sequence>
<dbReference type="PANTHER" id="PTHR43433">
    <property type="entry name" value="HYDROLASE, ALPHA/BETA FOLD FAMILY PROTEIN"/>
    <property type="match status" value="1"/>
</dbReference>
<dbReference type="RefSeq" id="WP_131518509.1">
    <property type="nucleotide sequence ID" value="NZ_SJKD01000011.1"/>
</dbReference>
<name>A0A4R0JPV2_9ACTN</name>
<dbReference type="Gene3D" id="3.40.50.1820">
    <property type="entry name" value="alpha/beta hydrolase"/>
    <property type="match status" value="1"/>
</dbReference>
<evidence type="ECO:0000313" key="3">
    <source>
        <dbReference type="Proteomes" id="UP000293342"/>
    </source>
</evidence>
<dbReference type="Proteomes" id="UP000293342">
    <property type="component" value="Unassembled WGS sequence"/>
</dbReference>
<dbReference type="EMBL" id="SJKD01000011">
    <property type="protein sequence ID" value="TCC44025.1"/>
    <property type="molecule type" value="Genomic_DNA"/>
</dbReference>
<proteinExistence type="predicted"/>
<dbReference type="InterPro" id="IPR029058">
    <property type="entry name" value="AB_hydrolase_fold"/>
</dbReference>
<dbReference type="InterPro" id="IPR050471">
    <property type="entry name" value="AB_hydrolase"/>
</dbReference>